<proteinExistence type="predicted"/>
<dbReference type="RefSeq" id="WP_113956446.1">
    <property type="nucleotide sequence ID" value="NZ_QNRR01000001.1"/>
</dbReference>
<dbReference type="OrthoDB" id="7292394at2"/>
<accession>A0A366HTV3</accession>
<evidence type="ECO:0000313" key="1">
    <source>
        <dbReference type="EMBL" id="RBP47517.1"/>
    </source>
</evidence>
<name>A0A366HTV3_9BACT</name>
<dbReference type="CDD" id="cd10922">
    <property type="entry name" value="CE4_PelA_like_C"/>
    <property type="match status" value="1"/>
</dbReference>
<evidence type="ECO:0000313" key="2">
    <source>
        <dbReference type="Proteomes" id="UP000253426"/>
    </source>
</evidence>
<dbReference type="AlphaFoldDB" id="A0A366HTV3"/>
<keyword evidence="2" id="KW-1185">Reference proteome</keyword>
<comment type="caution">
    <text evidence="1">The sequence shown here is derived from an EMBL/GenBank/DDBJ whole genome shotgun (WGS) entry which is preliminary data.</text>
</comment>
<protein>
    <submittedName>
        <fullName evidence="1">Uncharacterized protein</fullName>
    </submittedName>
</protein>
<dbReference type="PANTHER" id="PTHR35882:SF2">
    <property type="entry name" value="PELA"/>
    <property type="match status" value="1"/>
</dbReference>
<dbReference type="EMBL" id="QNRR01000001">
    <property type="protein sequence ID" value="RBP47517.1"/>
    <property type="molecule type" value="Genomic_DNA"/>
</dbReference>
<sequence>MAFLLVRSRKYEDSKGHSSYEKLRVYGTSSLAALSLFLSILPLPVWAEGLRNPEGRQPFAANGPREIPRRILVLYGWDEEHSEKPRTWPVDTVVGELLQAPLEWLGYEVEYLNLGKSPLPPQLPERFAGVIIDGEVDIPTLREQEVAGWLLAARKQGALLLFTGGFPFTREEVIQDLTNSLGLRGTCAKVENPSEVAINAAAEGVANFEAKAEPRGSDFLNLAAPESARVLLSLKARDVEGTRVRFDPIFLTSWGGMWLEPYLIRRASADSSPFYADPYRLLAEWLKPNGVFPAPDTSTREGRRIFYSHIDGDGFASLSQFKGHPLCAELVRDRILKVFPFPITVSIIESELRGESAGMSKEQPFVQEVAKEIFSLPNVQAASHSYSHPYIWEPLDPNPGRYDEPCLAMKVEPKFPALDLAKEIPGSVKYINETLLPPGKRCELFLWSGNCRPGPAALRTVREMGLENLNGGNTIISRMYPGLAGIAPRTMEWDGELQVNASNQNEFMYANGFNGPFYGGFADVIDTFELTESPRRVKPVNVYYHFYSATYLSSLRALEKIHHWAAEQKLHNITALEFVKLTKDARETRVIALGPGHWRFVNGGSLRTFRLPATLGVPDIARSRGITGWTRHEDQIYIHTDGKAETELVLVNAEKATPHPYLEQSSAEVRWLKFSAAQLDVEVKDLRPVELVFAGLAKQSTCTLSINGRDEQHVTDAAGRLRLTLPAQARIRLSLPTVHAAR</sequence>
<dbReference type="PANTHER" id="PTHR35882">
    <property type="entry name" value="PELA"/>
    <property type="match status" value="1"/>
</dbReference>
<gene>
    <name evidence="1" type="ORF">DES53_101314</name>
</gene>
<organism evidence="1 2">
    <name type="scientific">Roseimicrobium gellanilyticum</name>
    <dbReference type="NCBI Taxonomy" id="748857"/>
    <lineage>
        <taxon>Bacteria</taxon>
        <taxon>Pseudomonadati</taxon>
        <taxon>Verrucomicrobiota</taxon>
        <taxon>Verrucomicrobiia</taxon>
        <taxon>Verrucomicrobiales</taxon>
        <taxon>Verrucomicrobiaceae</taxon>
        <taxon>Roseimicrobium</taxon>
    </lineage>
</organism>
<dbReference type="Proteomes" id="UP000253426">
    <property type="component" value="Unassembled WGS sequence"/>
</dbReference>
<reference evidence="1 2" key="1">
    <citation type="submission" date="2018-06" db="EMBL/GenBank/DDBJ databases">
        <title>Genomic Encyclopedia of Type Strains, Phase IV (KMG-IV): sequencing the most valuable type-strain genomes for metagenomic binning, comparative biology and taxonomic classification.</title>
        <authorList>
            <person name="Goeker M."/>
        </authorList>
    </citation>
    <scope>NUCLEOTIDE SEQUENCE [LARGE SCALE GENOMIC DNA]</scope>
    <source>
        <strain evidence="1 2">DSM 25532</strain>
    </source>
</reference>